<keyword evidence="4" id="KW-0862">Zinc</keyword>
<feature type="domain" description="Zinc finger PHD-type" evidence="7">
    <location>
        <begin position="175"/>
        <end position="219"/>
    </location>
</feature>
<comment type="caution">
    <text evidence="8">The sequence shown here is derived from an EMBL/GenBank/DDBJ whole genome shotgun (WGS) entry which is preliminary data.</text>
</comment>
<keyword evidence="2" id="KW-0479">Metal-binding</keyword>
<evidence type="ECO:0000256" key="2">
    <source>
        <dbReference type="ARBA" id="ARBA00022723"/>
    </source>
</evidence>
<dbReference type="InterPro" id="IPR001965">
    <property type="entry name" value="Znf_PHD"/>
</dbReference>
<dbReference type="InterPro" id="IPR013083">
    <property type="entry name" value="Znf_RING/FYVE/PHD"/>
</dbReference>
<evidence type="ECO:0000256" key="4">
    <source>
        <dbReference type="ARBA" id="ARBA00022833"/>
    </source>
</evidence>
<evidence type="ECO:0000256" key="6">
    <source>
        <dbReference type="SAM" id="MobiDB-lite"/>
    </source>
</evidence>
<evidence type="ECO:0000313" key="8">
    <source>
        <dbReference type="EMBL" id="KAK2144615.1"/>
    </source>
</evidence>
<dbReference type="PANTHER" id="PTHR14571">
    <property type="entry name" value="HISTONE-LYSINE N-METHYLTRANSFERASE SET-26-RELATED"/>
    <property type="match status" value="1"/>
</dbReference>
<dbReference type="Proteomes" id="UP001208570">
    <property type="component" value="Unassembled WGS sequence"/>
</dbReference>
<protein>
    <recommendedName>
        <fullName evidence="7">Zinc finger PHD-type domain-containing protein</fullName>
    </recommendedName>
</protein>
<feature type="compositionally biased region" description="Polar residues" evidence="6">
    <location>
        <begin position="114"/>
        <end position="138"/>
    </location>
</feature>
<proteinExistence type="predicted"/>
<evidence type="ECO:0000313" key="9">
    <source>
        <dbReference type="Proteomes" id="UP001208570"/>
    </source>
</evidence>
<dbReference type="Pfam" id="PF20826">
    <property type="entry name" value="PHD_5"/>
    <property type="match status" value="1"/>
</dbReference>
<dbReference type="GO" id="GO:0005634">
    <property type="term" value="C:nucleus"/>
    <property type="evidence" value="ECO:0007669"/>
    <property type="project" value="UniProtKB-SubCell"/>
</dbReference>
<name>A0AAD9J283_9ANNE</name>
<feature type="region of interest" description="Disordered" evidence="6">
    <location>
        <begin position="111"/>
        <end position="138"/>
    </location>
</feature>
<gene>
    <name evidence="8" type="ORF">LSH36_743g01033</name>
</gene>
<comment type="subcellular location">
    <subcellularLocation>
        <location evidence="1">Nucleus</location>
    </subcellularLocation>
</comment>
<dbReference type="Gene3D" id="3.30.40.10">
    <property type="entry name" value="Zinc/RING finger domain, C3HC4 (zinc finger)"/>
    <property type="match status" value="1"/>
</dbReference>
<organism evidence="8 9">
    <name type="scientific">Paralvinella palmiformis</name>
    <dbReference type="NCBI Taxonomy" id="53620"/>
    <lineage>
        <taxon>Eukaryota</taxon>
        <taxon>Metazoa</taxon>
        <taxon>Spiralia</taxon>
        <taxon>Lophotrochozoa</taxon>
        <taxon>Annelida</taxon>
        <taxon>Polychaeta</taxon>
        <taxon>Sedentaria</taxon>
        <taxon>Canalipalpata</taxon>
        <taxon>Terebellida</taxon>
        <taxon>Terebelliformia</taxon>
        <taxon>Alvinellidae</taxon>
        <taxon>Paralvinella</taxon>
    </lineage>
</organism>
<sequence length="249" mass="28302">MIGRKVLSHHSSRKVRSKPVSLICICCKLIDHIITSSVMSDLERHTILTDAQHGFRKQPSCEAPKVKKSQMKRDNEGWPSTRKRKAKNRFLNFCDIVLEYTQYEHMKQEELRENNASPMDSSGSTAESFTSESGSSYNMEDDTIRSHIVSSRFLSGSPGANDPTVPKDDSYDSVTCFCQKPFAGRPMIECSKCLTWIHLSCAKIRRNNIPEEFTCQKCRDIRSKKRKSNRMRIDKLSQSSSAQVLAALS</sequence>
<dbReference type="EMBL" id="JAODUP010000743">
    <property type="protein sequence ID" value="KAK2144615.1"/>
    <property type="molecule type" value="Genomic_DNA"/>
</dbReference>
<evidence type="ECO:0000256" key="3">
    <source>
        <dbReference type="ARBA" id="ARBA00022771"/>
    </source>
</evidence>
<evidence type="ECO:0000256" key="5">
    <source>
        <dbReference type="ARBA" id="ARBA00023242"/>
    </source>
</evidence>
<accession>A0AAD9J283</accession>
<dbReference type="InterPro" id="IPR011011">
    <property type="entry name" value="Znf_FYVE_PHD"/>
</dbReference>
<dbReference type="GO" id="GO:0008270">
    <property type="term" value="F:zinc ion binding"/>
    <property type="evidence" value="ECO:0007669"/>
    <property type="project" value="UniProtKB-KW"/>
</dbReference>
<keyword evidence="3" id="KW-0863">Zinc-finger</keyword>
<keyword evidence="5" id="KW-0539">Nucleus</keyword>
<dbReference type="SMART" id="SM00249">
    <property type="entry name" value="PHD"/>
    <property type="match status" value="1"/>
</dbReference>
<dbReference type="CDD" id="cd15546">
    <property type="entry name" value="PHD_PHF13_like"/>
    <property type="match status" value="1"/>
</dbReference>
<evidence type="ECO:0000259" key="7">
    <source>
        <dbReference type="SMART" id="SM00249"/>
    </source>
</evidence>
<dbReference type="PANTHER" id="PTHR14571:SF9">
    <property type="entry name" value="HISTONE-LYSINE N-METHYLTRANSFERASE SET-26-RELATED"/>
    <property type="match status" value="1"/>
</dbReference>
<reference evidence="8" key="1">
    <citation type="journal article" date="2023" name="Mol. Biol. Evol.">
        <title>Third-Generation Sequencing Reveals the Adaptive Role of the Epigenome in Three Deep-Sea Polychaetes.</title>
        <authorList>
            <person name="Perez M."/>
            <person name="Aroh O."/>
            <person name="Sun Y."/>
            <person name="Lan Y."/>
            <person name="Juniper S.K."/>
            <person name="Young C.R."/>
            <person name="Angers B."/>
            <person name="Qian P.Y."/>
        </authorList>
    </citation>
    <scope>NUCLEOTIDE SEQUENCE</scope>
    <source>
        <strain evidence="8">P08H-3</strain>
    </source>
</reference>
<dbReference type="SUPFAM" id="SSF57903">
    <property type="entry name" value="FYVE/PHD zinc finger"/>
    <property type="match status" value="1"/>
</dbReference>
<feature type="region of interest" description="Disordered" evidence="6">
    <location>
        <begin position="58"/>
        <end position="81"/>
    </location>
</feature>
<evidence type="ECO:0000256" key="1">
    <source>
        <dbReference type="ARBA" id="ARBA00004123"/>
    </source>
</evidence>
<keyword evidence="9" id="KW-1185">Reference proteome</keyword>
<dbReference type="AlphaFoldDB" id="A0AAD9J283"/>